<protein>
    <submittedName>
        <fullName evidence="1">Enoyl-CoA hydratase/isomerase family protein</fullName>
    </submittedName>
</protein>
<sequence>MSAASPLVVGREGAVGIIELARPDKFNCLSLAVHAAIEAALDDFEKPGSGVRAVLIRAQGKHFCTGADLDEVKGLRSDPAKIDHFIRYGHAVLQRLEASPLPVVAACQGLALAGGSELMMACDVIFASTDFRIGDQHAQYGLVPGWGGSQRLPRIVGLRRGLDLFFSARWIDAPTALQWGLVNYVVEPDKLGEAALAYCTQLTTRSRGGLAIMKRLARQGMDQPLGGGLKLEQDVMATELMNDDVSEGLAAFAARRPPVFK</sequence>
<dbReference type="SUPFAM" id="SSF52096">
    <property type="entry name" value="ClpP/crotonase"/>
    <property type="match status" value="1"/>
</dbReference>
<dbReference type="OrthoDB" id="8524220at2"/>
<evidence type="ECO:0000313" key="2">
    <source>
        <dbReference type="Proteomes" id="UP000318199"/>
    </source>
</evidence>
<comment type="caution">
    <text evidence="1">The sequence shown here is derived from an EMBL/GenBank/DDBJ whole genome shotgun (WGS) entry which is preliminary data.</text>
</comment>
<dbReference type="PANTHER" id="PTHR11941:SF54">
    <property type="entry name" value="ENOYL-COA HYDRATASE, MITOCHONDRIAL"/>
    <property type="match status" value="1"/>
</dbReference>
<name>A0A562ZS62_9BURK</name>
<keyword evidence="2" id="KW-1185">Reference proteome</keyword>
<dbReference type="Gene3D" id="3.90.226.10">
    <property type="entry name" value="2-enoyl-CoA Hydratase, Chain A, domain 1"/>
    <property type="match status" value="1"/>
</dbReference>
<dbReference type="PANTHER" id="PTHR11941">
    <property type="entry name" value="ENOYL-COA HYDRATASE-RELATED"/>
    <property type="match status" value="1"/>
</dbReference>
<dbReference type="Proteomes" id="UP000318199">
    <property type="component" value="Unassembled WGS sequence"/>
</dbReference>
<proteinExistence type="predicted"/>
<dbReference type="Pfam" id="PF00378">
    <property type="entry name" value="ECH_1"/>
    <property type="match status" value="1"/>
</dbReference>
<dbReference type="RefSeq" id="WP_145892984.1">
    <property type="nucleotide sequence ID" value="NZ_VOBQ01000008.1"/>
</dbReference>
<dbReference type="InterPro" id="IPR001753">
    <property type="entry name" value="Enoyl-CoA_hydra/iso"/>
</dbReference>
<dbReference type="InterPro" id="IPR029045">
    <property type="entry name" value="ClpP/crotonase-like_dom_sf"/>
</dbReference>
<dbReference type="GO" id="GO:0006635">
    <property type="term" value="P:fatty acid beta-oxidation"/>
    <property type="evidence" value="ECO:0007669"/>
    <property type="project" value="TreeGrafter"/>
</dbReference>
<dbReference type="GO" id="GO:0016853">
    <property type="term" value="F:isomerase activity"/>
    <property type="evidence" value="ECO:0007669"/>
    <property type="project" value="UniProtKB-KW"/>
</dbReference>
<dbReference type="EMBL" id="VOBQ01000008">
    <property type="protein sequence ID" value="TWO71373.1"/>
    <property type="molecule type" value="Genomic_DNA"/>
</dbReference>
<gene>
    <name evidence="1" type="ORF">FN976_10640</name>
</gene>
<accession>A0A562ZS62</accession>
<organism evidence="1 2">
    <name type="scientific">Caenimonas sedimenti</name>
    <dbReference type="NCBI Taxonomy" id="2596921"/>
    <lineage>
        <taxon>Bacteria</taxon>
        <taxon>Pseudomonadati</taxon>
        <taxon>Pseudomonadota</taxon>
        <taxon>Betaproteobacteria</taxon>
        <taxon>Burkholderiales</taxon>
        <taxon>Comamonadaceae</taxon>
        <taxon>Caenimonas</taxon>
    </lineage>
</organism>
<reference evidence="1 2" key="1">
    <citation type="submission" date="2019-07" db="EMBL/GenBank/DDBJ databases">
        <title>Caenimonas sedimenti sp. nov., isolated from activated sludge.</title>
        <authorList>
            <person name="Xu J."/>
        </authorList>
    </citation>
    <scope>NUCLEOTIDE SEQUENCE [LARGE SCALE GENOMIC DNA]</scope>
    <source>
        <strain evidence="1 2">HX-9-20</strain>
    </source>
</reference>
<dbReference type="AlphaFoldDB" id="A0A562ZS62"/>
<keyword evidence="1" id="KW-0413">Isomerase</keyword>
<dbReference type="CDD" id="cd06558">
    <property type="entry name" value="crotonase-like"/>
    <property type="match status" value="1"/>
</dbReference>
<evidence type="ECO:0000313" key="1">
    <source>
        <dbReference type="EMBL" id="TWO71373.1"/>
    </source>
</evidence>